<sequence length="136" mass="15846">MAEARSNKSLTNKNEMTESEIEVAEQLIHLSMIGCKRKKLNQNQSIITKMAETRSNKSLTSSNENEMTELEIEVVEQLIQLSMINYKKKNMMTLEEELEVDDEAVTKMKSQPTKNHQKKKMKYRFLVDIYKTTTPI</sequence>
<evidence type="ECO:0000313" key="1">
    <source>
        <dbReference type="EMBL" id="GAU37246.1"/>
    </source>
</evidence>
<organism evidence="1 2">
    <name type="scientific">Trifolium subterraneum</name>
    <name type="common">Subterranean clover</name>
    <dbReference type="NCBI Taxonomy" id="3900"/>
    <lineage>
        <taxon>Eukaryota</taxon>
        <taxon>Viridiplantae</taxon>
        <taxon>Streptophyta</taxon>
        <taxon>Embryophyta</taxon>
        <taxon>Tracheophyta</taxon>
        <taxon>Spermatophyta</taxon>
        <taxon>Magnoliopsida</taxon>
        <taxon>eudicotyledons</taxon>
        <taxon>Gunneridae</taxon>
        <taxon>Pentapetalae</taxon>
        <taxon>rosids</taxon>
        <taxon>fabids</taxon>
        <taxon>Fabales</taxon>
        <taxon>Fabaceae</taxon>
        <taxon>Papilionoideae</taxon>
        <taxon>50 kb inversion clade</taxon>
        <taxon>NPAAA clade</taxon>
        <taxon>Hologalegina</taxon>
        <taxon>IRL clade</taxon>
        <taxon>Trifolieae</taxon>
        <taxon>Trifolium</taxon>
    </lineage>
</organism>
<name>A0A2Z6MZR3_TRISU</name>
<dbReference type="PANTHER" id="PTHR35167:SF3">
    <property type="entry name" value="OS05G0216466 PROTEIN"/>
    <property type="match status" value="1"/>
</dbReference>
<evidence type="ECO:0000313" key="2">
    <source>
        <dbReference type="Proteomes" id="UP000242715"/>
    </source>
</evidence>
<dbReference type="EMBL" id="DF973663">
    <property type="protein sequence ID" value="GAU37246.1"/>
    <property type="molecule type" value="Genomic_DNA"/>
</dbReference>
<dbReference type="Proteomes" id="UP000242715">
    <property type="component" value="Unassembled WGS sequence"/>
</dbReference>
<dbReference type="PANTHER" id="PTHR35167">
    <property type="entry name" value="OS05G0216466 PROTEIN"/>
    <property type="match status" value="1"/>
</dbReference>
<accession>A0A2Z6MZR3</accession>
<gene>
    <name evidence="1" type="ORF">TSUD_318990</name>
</gene>
<keyword evidence="2" id="KW-1185">Reference proteome</keyword>
<dbReference type="AlphaFoldDB" id="A0A2Z6MZR3"/>
<proteinExistence type="predicted"/>
<dbReference type="OrthoDB" id="10477553at2759"/>
<protein>
    <submittedName>
        <fullName evidence="1">Uncharacterized protein</fullName>
    </submittedName>
</protein>
<reference evidence="2" key="1">
    <citation type="journal article" date="2017" name="Front. Plant Sci.">
        <title>Climate Clever Clovers: New Paradigm to Reduce the Environmental Footprint of Ruminants by Breeding Low Methanogenic Forages Utilizing Haplotype Variation.</title>
        <authorList>
            <person name="Kaur P."/>
            <person name="Appels R."/>
            <person name="Bayer P.E."/>
            <person name="Keeble-Gagnere G."/>
            <person name="Wang J."/>
            <person name="Hirakawa H."/>
            <person name="Shirasawa K."/>
            <person name="Vercoe P."/>
            <person name="Stefanova K."/>
            <person name="Durmic Z."/>
            <person name="Nichols P."/>
            <person name="Revell C."/>
            <person name="Isobe S.N."/>
            <person name="Edwards D."/>
            <person name="Erskine W."/>
        </authorList>
    </citation>
    <scope>NUCLEOTIDE SEQUENCE [LARGE SCALE GENOMIC DNA]</scope>
    <source>
        <strain evidence="2">cv. Daliak</strain>
    </source>
</reference>